<keyword evidence="2" id="KW-1133">Transmembrane helix</keyword>
<dbReference type="AlphaFoldDB" id="A0A6L8Q8E4"/>
<dbReference type="RefSeq" id="WP_161128304.1">
    <property type="nucleotide sequence ID" value="NZ_VJNE01000024.1"/>
</dbReference>
<feature type="region of interest" description="Disordered" evidence="1">
    <location>
        <begin position="1"/>
        <end position="21"/>
    </location>
</feature>
<name>A0A6L8Q8E4_9ACTN</name>
<evidence type="ECO:0000313" key="4">
    <source>
        <dbReference type="Proteomes" id="UP000472380"/>
    </source>
</evidence>
<evidence type="ECO:0000256" key="1">
    <source>
        <dbReference type="SAM" id="MobiDB-lite"/>
    </source>
</evidence>
<dbReference type="EMBL" id="VJNE01000024">
    <property type="protein sequence ID" value="MZG28871.1"/>
    <property type="molecule type" value="Genomic_DNA"/>
</dbReference>
<keyword evidence="2" id="KW-0472">Membrane</keyword>
<protein>
    <submittedName>
        <fullName evidence="3">Uncharacterized protein</fullName>
    </submittedName>
</protein>
<keyword evidence="2" id="KW-0812">Transmembrane</keyword>
<feature type="transmembrane region" description="Helical" evidence="2">
    <location>
        <begin position="35"/>
        <end position="56"/>
    </location>
</feature>
<proteinExistence type="predicted"/>
<evidence type="ECO:0000313" key="3">
    <source>
        <dbReference type="EMBL" id="MZG28871.1"/>
    </source>
</evidence>
<comment type="caution">
    <text evidence="3">The sequence shown here is derived from an EMBL/GenBank/DDBJ whole genome shotgun (WGS) entry which is preliminary data.</text>
</comment>
<organism evidence="3 4">
    <name type="scientific">Adlercreutzia equolifaciens</name>
    <dbReference type="NCBI Taxonomy" id="446660"/>
    <lineage>
        <taxon>Bacteria</taxon>
        <taxon>Bacillati</taxon>
        <taxon>Actinomycetota</taxon>
        <taxon>Coriobacteriia</taxon>
        <taxon>Eggerthellales</taxon>
        <taxon>Eggerthellaceae</taxon>
        <taxon>Adlercreutzia</taxon>
    </lineage>
</organism>
<dbReference type="Proteomes" id="UP000472380">
    <property type="component" value="Unassembled WGS sequence"/>
</dbReference>
<evidence type="ECO:0000256" key="2">
    <source>
        <dbReference type="SAM" id="Phobius"/>
    </source>
</evidence>
<accession>A0A6L8Q8E4</accession>
<gene>
    <name evidence="3" type="ORF">FM068_09820</name>
</gene>
<reference evidence="3 4" key="1">
    <citation type="submission" date="2019-07" db="EMBL/GenBank/DDBJ databases">
        <title>Draft genome sequence of Adlercreutzia equolifaciens IPLA 37004, a human intestinal strain that does not produces equol from daidzein.</title>
        <authorList>
            <person name="Vazquez L."/>
            <person name="Florez A.B."/>
            <person name="Mayo B."/>
        </authorList>
    </citation>
    <scope>NUCLEOTIDE SEQUENCE [LARGE SCALE GENOMIC DNA]</scope>
    <source>
        <strain evidence="3 4">IPLA 37004</strain>
    </source>
</reference>
<sequence length="76" mass="8371">MEGGARGNQPRHGLAAPRPFKMPRKRAAHRKSYRIGDVMLGAITVICAAAVLWGYAVAYQVGYSAAEHYFEEVRHG</sequence>